<evidence type="ECO:0000256" key="6">
    <source>
        <dbReference type="SAM" id="Coils"/>
    </source>
</evidence>
<feature type="transmembrane region" description="Helical" evidence="8">
    <location>
        <begin position="235"/>
        <end position="253"/>
    </location>
</feature>
<evidence type="ECO:0000256" key="2">
    <source>
        <dbReference type="ARBA" id="ARBA00022475"/>
    </source>
</evidence>
<feature type="coiled-coil region" evidence="6">
    <location>
        <begin position="357"/>
        <end position="391"/>
    </location>
</feature>
<proteinExistence type="predicted"/>
<evidence type="ECO:0000256" key="7">
    <source>
        <dbReference type="SAM" id="MobiDB-lite"/>
    </source>
</evidence>
<dbReference type="Proteomes" id="UP000602653">
    <property type="component" value="Chromosome"/>
</dbReference>
<dbReference type="RefSeq" id="WP_204423710.1">
    <property type="nucleotide sequence ID" value="NZ_CP070228.1"/>
</dbReference>
<evidence type="ECO:0000313" key="10">
    <source>
        <dbReference type="Proteomes" id="UP000602653"/>
    </source>
</evidence>
<reference evidence="9 10" key="1">
    <citation type="submission" date="2021-02" db="EMBL/GenBank/DDBJ databases">
        <title>Complete Genome Sequence of Arcanobacterium phocisimile strain DSM 26142T from a harbour seal.</title>
        <authorList>
            <person name="Borowiak M."/>
            <person name="Alssahen M."/>
            <person name="Malorny B."/>
            <person name="Laemmler C."/>
            <person name="Siebert U."/>
            <person name="Ploetz M."/>
            <person name="Abdulmawjood A."/>
        </authorList>
    </citation>
    <scope>NUCLEOTIDE SEQUENCE [LARGE SCALE GENOMIC DNA]</scope>
    <source>
        <strain evidence="9 10">DSM 26142</strain>
    </source>
</reference>
<keyword evidence="3 8" id="KW-0812">Transmembrane</keyword>
<dbReference type="PANTHER" id="PTHR30213:SF1">
    <property type="entry name" value="INNER MEMBRANE PROTEIN YHJD"/>
    <property type="match status" value="1"/>
</dbReference>
<evidence type="ECO:0000313" key="9">
    <source>
        <dbReference type="EMBL" id="QRV01728.1"/>
    </source>
</evidence>
<feature type="region of interest" description="Disordered" evidence="7">
    <location>
        <begin position="398"/>
        <end position="429"/>
    </location>
</feature>
<feature type="transmembrane region" description="Helical" evidence="8">
    <location>
        <begin position="265"/>
        <end position="294"/>
    </location>
</feature>
<feature type="transmembrane region" description="Helical" evidence="8">
    <location>
        <begin position="40"/>
        <end position="68"/>
    </location>
</feature>
<feature type="transmembrane region" description="Helical" evidence="8">
    <location>
        <begin position="118"/>
        <end position="145"/>
    </location>
</feature>
<protein>
    <submittedName>
        <fullName evidence="9">YihY/virulence factor BrkB family protein</fullName>
    </submittedName>
</protein>
<dbReference type="Pfam" id="PF03631">
    <property type="entry name" value="Virul_fac_BrkB"/>
    <property type="match status" value="1"/>
</dbReference>
<gene>
    <name evidence="9" type="ORF">JTE88_06435</name>
</gene>
<dbReference type="EMBL" id="CP070228">
    <property type="protein sequence ID" value="QRV01728.1"/>
    <property type="molecule type" value="Genomic_DNA"/>
</dbReference>
<accession>A0ABX7IF15</accession>
<keyword evidence="10" id="KW-1185">Reference proteome</keyword>
<name>A0ABX7IF15_9ACTO</name>
<evidence type="ECO:0000256" key="5">
    <source>
        <dbReference type="ARBA" id="ARBA00023136"/>
    </source>
</evidence>
<keyword evidence="6" id="KW-0175">Coiled coil</keyword>
<evidence type="ECO:0000256" key="3">
    <source>
        <dbReference type="ARBA" id="ARBA00022692"/>
    </source>
</evidence>
<keyword evidence="2" id="KW-1003">Cell membrane</keyword>
<keyword evidence="5 8" id="KW-0472">Membrane</keyword>
<feature type="transmembrane region" description="Helical" evidence="8">
    <location>
        <begin position="157"/>
        <end position="180"/>
    </location>
</feature>
<keyword evidence="4 8" id="KW-1133">Transmembrane helix</keyword>
<dbReference type="InterPro" id="IPR017039">
    <property type="entry name" value="Virul_fac_BrkB"/>
</dbReference>
<organism evidence="9 10">
    <name type="scientific">Arcanobacterium phocisimile</name>
    <dbReference type="NCBI Taxonomy" id="1302235"/>
    <lineage>
        <taxon>Bacteria</taxon>
        <taxon>Bacillati</taxon>
        <taxon>Actinomycetota</taxon>
        <taxon>Actinomycetes</taxon>
        <taxon>Actinomycetales</taxon>
        <taxon>Actinomycetaceae</taxon>
        <taxon>Arcanobacterium</taxon>
    </lineage>
</organism>
<dbReference type="PANTHER" id="PTHR30213">
    <property type="entry name" value="INNER MEMBRANE PROTEIN YHJD"/>
    <property type="match status" value="1"/>
</dbReference>
<evidence type="ECO:0000256" key="8">
    <source>
        <dbReference type="SAM" id="Phobius"/>
    </source>
</evidence>
<feature type="transmembrane region" description="Helical" evidence="8">
    <location>
        <begin position="200"/>
        <end position="223"/>
    </location>
</feature>
<comment type="subcellular location">
    <subcellularLocation>
        <location evidence="1">Cell membrane</location>
        <topology evidence="1">Multi-pass membrane protein</topology>
    </subcellularLocation>
</comment>
<evidence type="ECO:0000256" key="1">
    <source>
        <dbReference type="ARBA" id="ARBA00004651"/>
    </source>
</evidence>
<sequence length="429" mass="46274">MGDVTVAPKPTLMDRVNAIIEWVFQLRPVRAYGRYGWARGYLLAGGIAYSALFAIGGALTLALTVFSYTLGGNDELRDTLFETVNSSLPGILKTDDNPSGILDPNALIIENPINITSIISMIVLLWSAASLMTALRIAILGMFGITYLSRPFIKAKLLDLSGFLMIGVGGLATVTLVTLSSQFSEVILDWLGIPGEVGSFLISVGTLLIALVVDTLIFMFLFSIMAGAHPPLKDLVKGALLAGVASSVLRFLGTTAVSSVSGNPLLAPFAAIATLLIWVNLLAQVTLVAAAFVANPPAPGQPTKSQLEHADEYPNYVTETVQETLEWNFDPMTGVVAPHPDRDNETELVPPWSGIRAAWMKSRISRAETNLDKARQQLDEVRKDYADAAWDAYEKKTVPTTSSLRAQADPRVTGEKLARELQQQSDNEA</sequence>
<evidence type="ECO:0000256" key="4">
    <source>
        <dbReference type="ARBA" id="ARBA00022989"/>
    </source>
</evidence>